<organism evidence="3 4">
    <name type="scientific">Rotaria magnacalcarata</name>
    <dbReference type="NCBI Taxonomy" id="392030"/>
    <lineage>
        <taxon>Eukaryota</taxon>
        <taxon>Metazoa</taxon>
        <taxon>Spiralia</taxon>
        <taxon>Gnathifera</taxon>
        <taxon>Rotifera</taxon>
        <taxon>Eurotatoria</taxon>
        <taxon>Bdelloidea</taxon>
        <taxon>Philodinida</taxon>
        <taxon>Philodinidae</taxon>
        <taxon>Rotaria</taxon>
    </lineage>
</organism>
<evidence type="ECO:0000313" key="2">
    <source>
        <dbReference type="EMBL" id="CAF4768125.1"/>
    </source>
</evidence>
<gene>
    <name evidence="2" type="ORF">SMN809_LOCUS45824</name>
    <name evidence="3" type="ORF">SMN809_LOCUS51136</name>
</gene>
<dbReference type="Proteomes" id="UP000676336">
    <property type="component" value="Unassembled WGS sequence"/>
</dbReference>
<comment type="caution">
    <text evidence="3">The sequence shown here is derived from an EMBL/GenBank/DDBJ whole genome shotgun (WGS) entry which is preliminary data.</text>
</comment>
<evidence type="ECO:0000313" key="3">
    <source>
        <dbReference type="EMBL" id="CAF4887959.1"/>
    </source>
</evidence>
<dbReference type="EMBL" id="CAJOBI010140983">
    <property type="protein sequence ID" value="CAF4768125.1"/>
    <property type="molecule type" value="Genomic_DNA"/>
</dbReference>
<reference evidence="3" key="1">
    <citation type="submission" date="2021-02" db="EMBL/GenBank/DDBJ databases">
        <authorList>
            <person name="Nowell W R."/>
        </authorList>
    </citation>
    <scope>NUCLEOTIDE SEQUENCE</scope>
</reference>
<feature type="compositionally biased region" description="Polar residues" evidence="1">
    <location>
        <begin position="15"/>
        <end position="24"/>
    </location>
</feature>
<dbReference type="AlphaFoldDB" id="A0A8S3C7R6"/>
<proteinExistence type="predicted"/>
<feature type="compositionally biased region" description="Low complexity" evidence="1">
    <location>
        <begin position="35"/>
        <end position="44"/>
    </location>
</feature>
<feature type="non-terminal residue" evidence="3">
    <location>
        <position position="1"/>
    </location>
</feature>
<dbReference type="EMBL" id="CAJOBI010170747">
    <property type="protein sequence ID" value="CAF4887959.1"/>
    <property type="molecule type" value="Genomic_DNA"/>
</dbReference>
<evidence type="ECO:0000313" key="4">
    <source>
        <dbReference type="Proteomes" id="UP000676336"/>
    </source>
</evidence>
<evidence type="ECO:0000256" key="1">
    <source>
        <dbReference type="SAM" id="MobiDB-lite"/>
    </source>
</evidence>
<feature type="region of interest" description="Disordered" evidence="1">
    <location>
        <begin position="1"/>
        <end position="44"/>
    </location>
</feature>
<protein>
    <submittedName>
        <fullName evidence="3">Uncharacterized protein</fullName>
    </submittedName>
</protein>
<name>A0A8S3C7R6_9BILA</name>
<sequence>MMDIKKKINEPTPISPEQPTTRSWLTCGRSKSKPKVPSTKTTTE</sequence>
<accession>A0A8S3C7R6</accession>